<gene>
    <name evidence="1" type="ORF">ED733_004840</name>
</gene>
<dbReference type="AlphaFoldDB" id="A0A5C6G9B4"/>
<dbReference type="Proteomes" id="UP000317257">
    <property type="component" value="Unassembled WGS sequence"/>
</dbReference>
<sequence length="142" mass="15862">MRTGYKYREAFAAYIFLLFLFSVFALFLELPTMSRRAFSTTTQKLLRLVGRVTLTDVEKVNGIEGAKWTENVKGVTHNVGSERTDAAAYEIQGAMAHKSHKDANETQNVITLTFYSIQGTRIGSAHVREDGTYSFLASRAGK</sequence>
<reference evidence="2" key="1">
    <citation type="submission" date="2018-12" db="EMBL/GenBank/DDBJ databases">
        <title>The complete genome of Metarhizium rileyi, a key fungal pathogen of Lepidoptera.</title>
        <authorList>
            <person name="Binneck E."/>
            <person name="Lastra C.C.L."/>
            <person name="Sosa-Gomez D.R."/>
        </authorList>
    </citation>
    <scope>NUCLEOTIDE SEQUENCE [LARGE SCALE GENOMIC DNA]</scope>
    <source>
        <strain evidence="2">Cep018-CH2</strain>
    </source>
</reference>
<comment type="caution">
    <text evidence="1">The sequence shown here is derived from an EMBL/GenBank/DDBJ whole genome shotgun (WGS) entry which is preliminary data.</text>
</comment>
<organism evidence="1 2">
    <name type="scientific">Metarhizium rileyi (strain RCEF 4871)</name>
    <name type="common">Nomuraea rileyi</name>
    <dbReference type="NCBI Taxonomy" id="1649241"/>
    <lineage>
        <taxon>Eukaryota</taxon>
        <taxon>Fungi</taxon>
        <taxon>Dikarya</taxon>
        <taxon>Ascomycota</taxon>
        <taxon>Pezizomycotina</taxon>
        <taxon>Sordariomycetes</taxon>
        <taxon>Hypocreomycetidae</taxon>
        <taxon>Hypocreales</taxon>
        <taxon>Clavicipitaceae</taxon>
        <taxon>Metarhizium</taxon>
    </lineage>
</organism>
<dbReference type="EMBL" id="SBHS01000023">
    <property type="protein sequence ID" value="TWU72921.1"/>
    <property type="molecule type" value="Genomic_DNA"/>
</dbReference>
<protein>
    <submittedName>
        <fullName evidence="1">Uncharacterized protein</fullName>
    </submittedName>
</protein>
<evidence type="ECO:0000313" key="2">
    <source>
        <dbReference type="Proteomes" id="UP000317257"/>
    </source>
</evidence>
<evidence type="ECO:0000313" key="1">
    <source>
        <dbReference type="EMBL" id="TWU72921.1"/>
    </source>
</evidence>
<name>A0A5C6G9B4_METRR</name>
<proteinExistence type="predicted"/>
<accession>A0A5C6G9B4</accession>